<keyword evidence="5" id="KW-0378">Hydrolase</keyword>
<reference evidence="7" key="1">
    <citation type="submission" date="2018-09" db="EMBL/GenBank/DDBJ databases">
        <authorList>
            <person name="Zhu H."/>
        </authorList>
    </citation>
    <scope>NUCLEOTIDE SEQUENCE [LARGE SCALE GENOMIC DNA]</scope>
    <source>
        <strain evidence="7">K1S02-23</strain>
    </source>
</reference>
<evidence type="ECO:0000256" key="5">
    <source>
        <dbReference type="ARBA" id="ARBA00022801"/>
    </source>
</evidence>
<evidence type="ECO:0000313" key="7">
    <source>
        <dbReference type="Proteomes" id="UP000266327"/>
    </source>
</evidence>
<comment type="caution">
    <text evidence="6">The sequence shown here is derived from an EMBL/GenBank/DDBJ whole genome shotgun (WGS) entry which is preliminary data.</text>
</comment>
<evidence type="ECO:0000256" key="3">
    <source>
        <dbReference type="ARBA" id="ARBA00022722"/>
    </source>
</evidence>
<dbReference type="RefSeq" id="WP_119787076.1">
    <property type="nucleotide sequence ID" value="NZ_QYUQ01000002.1"/>
</dbReference>
<dbReference type="Proteomes" id="UP000266327">
    <property type="component" value="Unassembled WGS sequence"/>
</dbReference>
<dbReference type="EMBL" id="QYUQ01000002">
    <property type="protein sequence ID" value="RJG03585.1"/>
    <property type="molecule type" value="Genomic_DNA"/>
</dbReference>
<dbReference type="InterPro" id="IPR051813">
    <property type="entry name" value="HepT_RNase_toxin"/>
</dbReference>
<dbReference type="GO" id="GO:0000166">
    <property type="term" value="F:nucleotide binding"/>
    <property type="evidence" value="ECO:0007669"/>
    <property type="project" value="UniProtKB-KW"/>
</dbReference>
<dbReference type="PANTHER" id="PTHR34139">
    <property type="entry name" value="UPF0331 PROTEIN MJ0127"/>
    <property type="match status" value="1"/>
</dbReference>
<accession>A0A3A3G7H1</accession>
<keyword evidence="1" id="KW-0597">Phosphoprotein</keyword>
<dbReference type="InterPro" id="IPR008201">
    <property type="entry name" value="HepT-like"/>
</dbReference>
<protein>
    <submittedName>
        <fullName evidence="6">DUF86 domain-containing protein</fullName>
    </submittedName>
</protein>
<keyword evidence="3" id="KW-0540">Nuclease</keyword>
<dbReference type="OrthoDB" id="4829434at2"/>
<evidence type="ECO:0000256" key="4">
    <source>
        <dbReference type="ARBA" id="ARBA00022741"/>
    </source>
</evidence>
<dbReference type="PANTHER" id="PTHR34139:SF1">
    <property type="entry name" value="RNASE MJ1380-RELATED"/>
    <property type="match status" value="1"/>
</dbReference>
<evidence type="ECO:0000256" key="1">
    <source>
        <dbReference type="ARBA" id="ARBA00022553"/>
    </source>
</evidence>
<organism evidence="6 7">
    <name type="scientific">Noviherbaspirillum sedimenti</name>
    <dbReference type="NCBI Taxonomy" id="2320865"/>
    <lineage>
        <taxon>Bacteria</taxon>
        <taxon>Pseudomonadati</taxon>
        <taxon>Pseudomonadota</taxon>
        <taxon>Betaproteobacteria</taxon>
        <taxon>Burkholderiales</taxon>
        <taxon>Oxalobacteraceae</taxon>
        <taxon>Noviherbaspirillum</taxon>
    </lineage>
</organism>
<name>A0A3A3G7H1_9BURK</name>
<keyword evidence="2" id="KW-1277">Toxin-antitoxin system</keyword>
<proteinExistence type="predicted"/>
<sequence length="117" mass="13342">MSESGQREWRFYLDDMIEFAEKVVAYTDGFDQASFVASSLNYDATVRNLELTGEAATHIPDAVRAANPQIPWRLIIATRNRLIHGYLGIDNDTLWSIIRDDIPVLLLGLRNIKEPHQ</sequence>
<keyword evidence="7" id="KW-1185">Reference proteome</keyword>
<evidence type="ECO:0000256" key="2">
    <source>
        <dbReference type="ARBA" id="ARBA00022649"/>
    </source>
</evidence>
<dbReference type="AlphaFoldDB" id="A0A3A3G7H1"/>
<evidence type="ECO:0000313" key="6">
    <source>
        <dbReference type="EMBL" id="RJG03585.1"/>
    </source>
</evidence>
<dbReference type="GO" id="GO:0110001">
    <property type="term" value="C:toxin-antitoxin complex"/>
    <property type="evidence" value="ECO:0007669"/>
    <property type="project" value="InterPro"/>
</dbReference>
<dbReference type="GO" id="GO:0016787">
    <property type="term" value="F:hydrolase activity"/>
    <property type="evidence" value="ECO:0007669"/>
    <property type="project" value="UniProtKB-KW"/>
</dbReference>
<dbReference type="Pfam" id="PF01934">
    <property type="entry name" value="HepT-like"/>
    <property type="match status" value="1"/>
</dbReference>
<keyword evidence="4" id="KW-0547">Nucleotide-binding</keyword>
<dbReference type="GO" id="GO:0004540">
    <property type="term" value="F:RNA nuclease activity"/>
    <property type="evidence" value="ECO:0007669"/>
    <property type="project" value="InterPro"/>
</dbReference>
<gene>
    <name evidence="6" type="ORF">D3878_19940</name>
</gene>